<keyword evidence="2" id="KW-1185">Reference proteome</keyword>
<dbReference type="AlphaFoldDB" id="S3C9K6"/>
<dbReference type="Proteomes" id="UP000016923">
    <property type="component" value="Unassembled WGS sequence"/>
</dbReference>
<evidence type="ECO:0000313" key="1">
    <source>
        <dbReference type="EMBL" id="EPE09537.1"/>
    </source>
</evidence>
<accession>S3C9K6</accession>
<dbReference type="STRING" id="1262450.S3C9K6"/>
<dbReference type="eggNOG" id="ENOG502T96F">
    <property type="taxonomic scope" value="Eukaryota"/>
</dbReference>
<dbReference type="OrthoDB" id="809632at2759"/>
<evidence type="ECO:0000313" key="2">
    <source>
        <dbReference type="Proteomes" id="UP000016923"/>
    </source>
</evidence>
<name>S3C9K6_OPHP1</name>
<reference evidence="1 2" key="1">
    <citation type="journal article" date="2013" name="BMC Genomics">
        <title>The genome and transcriptome of the pine saprophyte Ophiostoma piceae, and a comparison with the bark beetle-associated pine pathogen Grosmannia clavigera.</title>
        <authorList>
            <person name="Haridas S."/>
            <person name="Wang Y."/>
            <person name="Lim L."/>
            <person name="Massoumi Alamouti S."/>
            <person name="Jackman S."/>
            <person name="Docking R."/>
            <person name="Robertson G."/>
            <person name="Birol I."/>
            <person name="Bohlmann J."/>
            <person name="Breuil C."/>
        </authorList>
    </citation>
    <scope>NUCLEOTIDE SEQUENCE [LARGE SCALE GENOMIC DNA]</scope>
    <source>
        <strain evidence="1 2">UAMH 11346</strain>
    </source>
</reference>
<proteinExistence type="predicted"/>
<gene>
    <name evidence="1" type="ORF">F503_07313</name>
</gene>
<organism evidence="1 2">
    <name type="scientific">Ophiostoma piceae (strain UAMH 11346)</name>
    <name type="common">Sap stain fungus</name>
    <dbReference type="NCBI Taxonomy" id="1262450"/>
    <lineage>
        <taxon>Eukaryota</taxon>
        <taxon>Fungi</taxon>
        <taxon>Dikarya</taxon>
        <taxon>Ascomycota</taxon>
        <taxon>Pezizomycotina</taxon>
        <taxon>Sordariomycetes</taxon>
        <taxon>Sordariomycetidae</taxon>
        <taxon>Ophiostomatales</taxon>
        <taxon>Ophiostomataceae</taxon>
        <taxon>Ophiostoma</taxon>
    </lineage>
</organism>
<dbReference type="EMBL" id="KE148147">
    <property type="protein sequence ID" value="EPE09537.1"/>
    <property type="molecule type" value="Genomic_DNA"/>
</dbReference>
<dbReference type="VEuPathDB" id="FungiDB:F503_07313"/>
<dbReference type="HOGENOM" id="CLU_1865703_0_0_1"/>
<sequence length="137" mass="14615">MHYAQVQTFRQPSQCIKRPDLRTFPQLPRAGALGLVDVIPDYVYGAAVVTVFNLITTTETDPSETEHVGIGTMSQDVTLPLSAQTLRSKRLKLGGSGPGSYLLAAVGKETGGIIKLSASSPKPTDIVPYSLNTISEV</sequence>
<protein>
    <submittedName>
        <fullName evidence="1">Alcohol dehydrogenase</fullName>
    </submittedName>
</protein>